<dbReference type="InterPro" id="IPR017853">
    <property type="entry name" value="GH"/>
</dbReference>
<evidence type="ECO:0000256" key="1">
    <source>
        <dbReference type="SAM" id="SignalP"/>
    </source>
</evidence>
<dbReference type="Pfam" id="PF03537">
    <property type="entry name" value="Glyco_hydro_114"/>
    <property type="match status" value="1"/>
</dbReference>
<dbReference type="PRINTS" id="PR01545">
    <property type="entry name" value="THEMAYE10DUF"/>
</dbReference>
<dbReference type="AlphaFoldDB" id="A0A1S7LMH8"/>
<gene>
    <name evidence="3" type="ORF">MAGMO_2798</name>
</gene>
<dbReference type="PANTHER" id="PTHR35882:SF2">
    <property type="entry name" value="PELA"/>
    <property type="match status" value="1"/>
</dbReference>
<feature type="domain" description="Glycoside-hydrolase family GH114 TIM-barrel" evidence="2">
    <location>
        <begin position="48"/>
        <end position="280"/>
    </location>
</feature>
<organism evidence="3">
    <name type="scientific">Magnetococcus massalia (strain MO-1)</name>
    <dbReference type="NCBI Taxonomy" id="451514"/>
    <lineage>
        <taxon>Bacteria</taxon>
        <taxon>Pseudomonadati</taxon>
        <taxon>Pseudomonadota</taxon>
        <taxon>Magnetococcia</taxon>
        <taxon>Magnetococcales</taxon>
        <taxon>Magnetococcaceae</taxon>
        <taxon>Magnetococcus</taxon>
    </lineage>
</organism>
<dbReference type="InterPro" id="IPR016062">
    <property type="entry name" value="TM1410-rel"/>
</dbReference>
<accession>A0A1S7LMH8</accession>
<dbReference type="InterPro" id="IPR004352">
    <property type="entry name" value="GH114_TIM-barrel"/>
</dbReference>
<protein>
    <recommendedName>
        <fullName evidence="2">Glycoside-hydrolase family GH114 TIM-barrel domain-containing protein</fullName>
    </recommendedName>
</protein>
<dbReference type="EMBL" id="LO017727">
    <property type="protein sequence ID" value="CRH06946.1"/>
    <property type="molecule type" value="Genomic_DNA"/>
</dbReference>
<feature type="chain" id="PRO_5012006470" description="Glycoside-hydrolase family GH114 TIM-barrel domain-containing protein" evidence="1">
    <location>
        <begin position="24"/>
        <end position="286"/>
    </location>
</feature>
<proteinExistence type="predicted"/>
<name>A0A1S7LMH8_MAGMO</name>
<dbReference type="SUPFAM" id="SSF51445">
    <property type="entry name" value="(Trans)glycosidases"/>
    <property type="match status" value="1"/>
</dbReference>
<feature type="signal peptide" evidence="1">
    <location>
        <begin position="1"/>
        <end position="23"/>
    </location>
</feature>
<dbReference type="PANTHER" id="PTHR35882">
    <property type="entry name" value="PELA"/>
    <property type="match status" value="1"/>
</dbReference>
<evidence type="ECO:0000313" key="3">
    <source>
        <dbReference type="EMBL" id="CRH06946.1"/>
    </source>
</evidence>
<reference evidence="3" key="1">
    <citation type="submission" date="2015-04" db="EMBL/GenBank/DDBJ databases">
        <authorList>
            <person name="Syromyatnikov M.Y."/>
            <person name="Popov V.N."/>
        </authorList>
    </citation>
    <scope>NUCLEOTIDE SEQUENCE</scope>
    <source>
        <strain evidence="3">MO-1</strain>
    </source>
</reference>
<dbReference type="Gene3D" id="3.20.20.70">
    <property type="entry name" value="Aldolase class I"/>
    <property type="match status" value="1"/>
</dbReference>
<evidence type="ECO:0000259" key="2">
    <source>
        <dbReference type="Pfam" id="PF03537"/>
    </source>
</evidence>
<dbReference type="InterPro" id="IPR013785">
    <property type="entry name" value="Aldolase_TIM"/>
</dbReference>
<sequence length="286" mass="33110">MIKRTLHTVVAAVSTLLCLQASADQSNDEEKSLQNWAVYYADKAKIADFDAYGMLVLDSVYHPNIAQLIEQDKQLLGYLSLGEVEQHRHYFEEVKKEGLLLQENQYWKGSFMVDVRNPKWTKRVVEDLIPEILRQGFQGLFIDTLDNPPHLEQTNPSKFAGMGMAAANLIKAIRLNYPHIPLMVNRGYPILPDICNDIDMVLGESVYAQYDFDKKTYRLVEEKLYRQQVKILTDLKKCNPKLKIYSLDYWNPEDTKGIAKIYKEQQRNGFYPYVATITLDQLVPRP</sequence>
<keyword evidence="1" id="KW-0732">Signal</keyword>